<evidence type="ECO:0000256" key="4">
    <source>
        <dbReference type="ARBA" id="ARBA00022691"/>
    </source>
</evidence>
<gene>
    <name evidence="8" type="ORF">F7725_003179</name>
</gene>
<evidence type="ECO:0000313" key="9">
    <source>
        <dbReference type="Proteomes" id="UP000518266"/>
    </source>
</evidence>
<comment type="subcellular location">
    <subcellularLocation>
        <location evidence="1">Nucleus</location>
    </subcellularLocation>
</comment>
<dbReference type="PANTHER" id="PTHR45814">
    <property type="entry name" value="HISTONE-LYSINE N-METHYLTRANSFERASE SETD1"/>
    <property type="match status" value="1"/>
</dbReference>
<dbReference type="AlphaFoldDB" id="A0A7J5YAV4"/>
<dbReference type="GO" id="GO:0042800">
    <property type="term" value="F:histone H3K4 methyltransferase activity"/>
    <property type="evidence" value="ECO:0007669"/>
    <property type="project" value="InterPro"/>
</dbReference>
<feature type="compositionally biased region" description="Acidic residues" evidence="7">
    <location>
        <begin position="503"/>
        <end position="517"/>
    </location>
</feature>
<feature type="compositionally biased region" description="Basic residues" evidence="7">
    <location>
        <begin position="131"/>
        <end position="140"/>
    </location>
</feature>
<evidence type="ECO:0000256" key="6">
    <source>
        <dbReference type="ARBA" id="ARBA00023242"/>
    </source>
</evidence>
<reference evidence="8 9" key="1">
    <citation type="submission" date="2020-03" db="EMBL/GenBank/DDBJ databases">
        <title>Dissostichus mawsoni Genome sequencing and assembly.</title>
        <authorList>
            <person name="Park H."/>
        </authorList>
    </citation>
    <scope>NUCLEOTIDE SEQUENCE [LARGE SCALE GENOMIC DNA]</scope>
    <source>
        <strain evidence="8">DM0001</strain>
        <tissue evidence="8">Muscle</tissue>
    </source>
</reference>
<name>A0A7J5YAV4_DISMA</name>
<feature type="compositionally biased region" description="Basic and acidic residues" evidence="7">
    <location>
        <begin position="113"/>
        <end position="130"/>
    </location>
</feature>
<feature type="region of interest" description="Disordered" evidence="7">
    <location>
        <begin position="55"/>
        <end position="323"/>
    </location>
</feature>
<keyword evidence="9" id="KW-1185">Reference proteome</keyword>
<feature type="compositionally biased region" description="Basic and acidic residues" evidence="7">
    <location>
        <begin position="55"/>
        <end position="72"/>
    </location>
</feature>
<dbReference type="GO" id="GO:0048188">
    <property type="term" value="C:Set1C/COMPASS complex"/>
    <property type="evidence" value="ECO:0007669"/>
    <property type="project" value="TreeGrafter"/>
</dbReference>
<evidence type="ECO:0000313" key="8">
    <source>
        <dbReference type="EMBL" id="KAF3846101.1"/>
    </source>
</evidence>
<evidence type="ECO:0000256" key="1">
    <source>
        <dbReference type="ARBA" id="ARBA00004123"/>
    </source>
</evidence>
<organism evidence="8 9">
    <name type="scientific">Dissostichus mawsoni</name>
    <name type="common">Antarctic cod</name>
    <dbReference type="NCBI Taxonomy" id="36200"/>
    <lineage>
        <taxon>Eukaryota</taxon>
        <taxon>Metazoa</taxon>
        <taxon>Chordata</taxon>
        <taxon>Craniata</taxon>
        <taxon>Vertebrata</taxon>
        <taxon>Euteleostomi</taxon>
        <taxon>Actinopterygii</taxon>
        <taxon>Neopterygii</taxon>
        <taxon>Teleostei</taxon>
        <taxon>Neoteleostei</taxon>
        <taxon>Acanthomorphata</taxon>
        <taxon>Eupercaria</taxon>
        <taxon>Perciformes</taxon>
        <taxon>Notothenioidei</taxon>
        <taxon>Nototheniidae</taxon>
        <taxon>Dissostichus</taxon>
    </lineage>
</organism>
<accession>A0A7J5YAV4</accession>
<comment type="caution">
    <text evidence="8">The sequence shown here is derived from an EMBL/GenBank/DDBJ whole genome shotgun (WGS) entry which is preliminary data.</text>
</comment>
<keyword evidence="6" id="KW-0539">Nucleus</keyword>
<keyword evidence="2" id="KW-0489">Methyltransferase</keyword>
<dbReference type="InterPro" id="IPR044570">
    <property type="entry name" value="Set1-like"/>
</dbReference>
<keyword evidence="5" id="KW-0156">Chromatin regulator</keyword>
<feature type="compositionally biased region" description="Basic and acidic residues" evidence="7">
    <location>
        <begin position="247"/>
        <end position="261"/>
    </location>
</feature>
<keyword evidence="3" id="KW-0808">Transferase</keyword>
<feature type="compositionally biased region" description="Pro residues" evidence="7">
    <location>
        <begin position="267"/>
        <end position="278"/>
    </location>
</feature>
<protein>
    <submittedName>
        <fullName evidence="8">Uncharacterized protein</fullName>
    </submittedName>
</protein>
<feature type="compositionally biased region" description="Polar residues" evidence="7">
    <location>
        <begin position="294"/>
        <end position="306"/>
    </location>
</feature>
<dbReference type="OrthoDB" id="308383at2759"/>
<dbReference type="GO" id="GO:0032259">
    <property type="term" value="P:methylation"/>
    <property type="evidence" value="ECO:0007669"/>
    <property type="project" value="UniProtKB-KW"/>
</dbReference>
<dbReference type="Proteomes" id="UP000518266">
    <property type="component" value="Unassembled WGS sequence"/>
</dbReference>
<evidence type="ECO:0000256" key="5">
    <source>
        <dbReference type="ARBA" id="ARBA00022853"/>
    </source>
</evidence>
<feature type="region of interest" description="Disordered" evidence="7">
    <location>
        <begin position="425"/>
        <end position="468"/>
    </location>
</feature>
<evidence type="ECO:0000256" key="2">
    <source>
        <dbReference type="ARBA" id="ARBA00022603"/>
    </source>
</evidence>
<feature type="compositionally biased region" description="Acidic residues" evidence="7">
    <location>
        <begin position="174"/>
        <end position="185"/>
    </location>
</feature>
<feature type="compositionally biased region" description="Acidic residues" evidence="7">
    <location>
        <begin position="204"/>
        <end position="227"/>
    </location>
</feature>
<evidence type="ECO:0000256" key="3">
    <source>
        <dbReference type="ARBA" id="ARBA00022679"/>
    </source>
</evidence>
<proteinExistence type="predicted"/>
<feature type="region of interest" description="Disordered" evidence="7">
    <location>
        <begin position="501"/>
        <end position="527"/>
    </location>
</feature>
<feature type="compositionally biased region" description="Low complexity" evidence="7">
    <location>
        <begin position="186"/>
        <end position="203"/>
    </location>
</feature>
<dbReference type="PANTHER" id="PTHR45814:SF3">
    <property type="entry name" value="HISTONE-LYSINE N-METHYLTRANSFERASE SETD1A"/>
    <property type="match status" value="1"/>
</dbReference>
<feature type="region of interest" description="Disordered" evidence="7">
    <location>
        <begin position="385"/>
        <end position="404"/>
    </location>
</feature>
<dbReference type="EMBL" id="JAAKFY010000014">
    <property type="protein sequence ID" value="KAF3846101.1"/>
    <property type="molecule type" value="Genomic_DNA"/>
</dbReference>
<keyword evidence="4" id="KW-0949">S-adenosyl-L-methionine</keyword>
<sequence length="631" mass="70192">MVLGTLIQEMKNIMQRDLNRKMVENVAFATFDEWWERKETKAKPFQTMVRGVSALRDDEKKEEKINRPREPHTSLVDWAKSGGMEGLSLRGPVRLPSFKRPRPSTPPDEDDEARAGRMPEASRHGAERDNKRRKKKPRSRKPWELGSEGEETSDGSSTEKEDEEEEGSEKASDDDALSADSDDESLSSSSDGSSSSGSTSSSSSEDEDEEEGERAESEGPDSMDDSTMDSTSEKHGRENNAGAFSKAEVKTGETKDSKPDTKTAPSKRPPSPPYPRPSSPIVLVPPLKKRRKTVSFSTGENDSKMQLPTAPVSPSPSQLSGTQTLPSPLLHHPHLVPLRASNCFPLPPNQVKAMPSLCPRLDTKIWMNPKRDPLLLLRPPLSNPLGNGVGSGKDSPKSPIPPGMVCRTVQNLPLDHASLCRMAFEEAPPNHPANKRSRGRPRTTSLSASSSHSLREEDEDEEESEQRLRLREQLGASSLLQLASASTTDLSVLADVALKMDPDTGDSEETETSDEAEEQKMEGDLFSSESLSRVMSQEGIFVITEHNYCKHPVLTVPSGTKRTSSKQDPQSCFQPTLTIFLGCLKRQRRSLEKPFHPEEIKGNSYPQWECFVSLRMQARLHLYRHRQRRRL</sequence>
<evidence type="ECO:0000256" key="7">
    <source>
        <dbReference type="SAM" id="MobiDB-lite"/>
    </source>
</evidence>